<keyword evidence="4" id="KW-0274">FAD</keyword>
<gene>
    <name evidence="9" type="ORF">UFOPK1572_01045</name>
</gene>
<dbReference type="PANTHER" id="PTHR43292">
    <property type="entry name" value="ACYL-COA DEHYDROGENASE"/>
    <property type="match status" value="1"/>
</dbReference>
<dbReference type="PANTHER" id="PTHR43292:SF4">
    <property type="entry name" value="ACYL-COA DEHYDROGENASE FADE34"/>
    <property type="match status" value="1"/>
</dbReference>
<comment type="similarity">
    <text evidence="2">Belongs to the acyl-CoA dehydrogenase family.</text>
</comment>
<dbReference type="Pfam" id="PF02770">
    <property type="entry name" value="Acyl-CoA_dh_M"/>
    <property type="match status" value="1"/>
</dbReference>
<dbReference type="Gene3D" id="2.40.110.10">
    <property type="entry name" value="Butyryl-CoA Dehydrogenase, subunit A, domain 2"/>
    <property type="match status" value="1"/>
</dbReference>
<keyword evidence="3" id="KW-0285">Flavoprotein</keyword>
<dbReference type="FunFam" id="2.40.110.10:FF:000011">
    <property type="entry name" value="Acyl-CoA dehydrogenase FadE34"/>
    <property type="match status" value="1"/>
</dbReference>
<dbReference type="InterPro" id="IPR013786">
    <property type="entry name" value="AcylCoA_DH/ox_N"/>
</dbReference>
<evidence type="ECO:0000313" key="9">
    <source>
        <dbReference type="EMBL" id="CAB4564702.1"/>
    </source>
</evidence>
<dbReference type="InterPro" id="IPR052161">
    <property type="entry name" value="Mycobact_Acyl-CoA_DH"/>
</dbReference>
<keyword evidence="5" id="KW-0560">Oxidoreductase</keyword>
<dbReference type="AlphaFoldDB" id="A0A6J6DKM6"/>
<feature type="domain" description="Acyl-CoA oxidase/dehydrogenase middle" evidence="7">
    <location>
        <begin position="142"/>
        <end position="233"/>
    </location>
</feature>
<evidence type="ECO:0000256" key="3">
    <source>
        <dbReference type="ARBA" id="ARBA00022630"/>
    </source>
</evidence>
<dbReference type="InterPro" id="IPR006091">
    <property type="entry name" value="Acyl-CoA_Oxase/DH_mid-dom"/>
</dbReference>
<dbReference type="GO" id="GO:0050660">
    <property type="term" value="F:flavin adenine dinucleotide binding"/>
    <property type="evidence" value="ECO:0007669"/>
    <property type="project" value="InterPro"/>
</dbReference>
<protein>
    <submittedName>
        <fullName evidence="9">Unannotated protein</fullName>
    </submittedName>
</protein>
<evidence type="ECO:0000256" key="4">
    <source>
        <dbReference type="ARBA" id="ARBA00022827"/>
    </source>
</evidence>
<organism evidence="9">
    <name type="scientific">freshwater metagenome</name>
    <dbReference type="NCBI Taxonomy" id="449393"/>
    <lineage>
        <taxon>unclassified sequences</taxon>
        <taxon>metagenomes</taxon>
        <taxon>ecological metagenomes</taxon>
    </lineage>
</organism>
<dbReference type="InterPro" id="IPR046373">
    <property type="entry name" value="Acyl-CoA_Oxase/DH_mid-dom_sf"/>
</dbReference>
<dbReference type="EMBL" id="CAEZTC010000134">
    <property type="protein sequence ID" value="CAB4564702.1"/>
    <property type="molecule type" value="Genomic_DNA"/>
</dbReference>
<dbReference type="InterPro" id="IPR009075">
    <property type="entry name" value="AcylCo_DH/oxidase_C"/>
</dbReference>
<evidence type="ECO:0000259" key="7">
    <source>
        <dbReference type="Pfam" id="PF02770"/>
    </source>
</evidence>
<comment type="cofactor">
    <cofactor evidence="1">
        <name>FAD</name>
        <dbReference type="ChEBI" id="CHEBI:57692"/>
    </cofactor>
</comment>
<reference evidence="9" key="1">
    <citation type="submission" date="2020-05" db="EMBL/GenBank/DDBJ databases">
        <authorList>
            <person name="Chiriac C."/>
            <person name="Salcher M."/>
            <person name="Ghai R."/>
            <person name="Kavagutti S V."/>
        </authorList>
    </citation>
    <scope>NUCLEOTIDE SEQUENCE</scope>
</reference>
<evidence type="ECO:0000256" key="5">
    <source>
        <dbReference type="ARBA" id="ARBA00023002"/>
    </source>
</evidence>
<proteinExistence type="inferred from homology"/>
<evidence type="ECO:0000256" key="2">
    <source>
        <dbReference type="ARBA" id="ARBA00009347"/>
    </source>
</evidence>
<sequence length="413" mass="45987">MADITIEQFEQEARAFLEAHAEKRPVEKAFVWGEGSDNFYREKDREQEAQNAEEAKLWRQKKFDAGFGWITGPKEYGGRELPPSYDRLYSQMESTYRVPDQSAFAISLGMVTPTILDHGSQEARDMYVRKLWRGEMIASQLFSEPGAGSDLASLTTKAVKDGDEWVITGQKVWTTGAHYSDIGEIMTRTDWDLPKHKGLTAFIIDFKDPNVEVRPLKQMTGGASFNEIFFNEVRVKDNMRLGDVNNGWNVALTTLMNERASIGTNNSGDNNLLTRVIAMVKHYGLENDPIIRHELADIVMNYRIAGMNAARTTAKAKAGQLPGPEGSIGKMVLVNNQARLVKFLSHVLGPKLIADSGEWGTFAWANFVLGTPGLRIAGGSDEVMRNIVGERVLGLPKEPGIDSRSPFKDIKVS</sequence>
<dbReference type="InterPro" id="IPR009100">
    <property type="entry name" value="AcylCoA_DH/oxidase_NM_dom_sf"/>
</dbReference>
<feature type="domain" description="Acyl-CoA dehydrogenase/oxidase C-terminal" evidence="6">
    <location>
        <begin position="245"/>
        <end position="393"/>
    </location>
</feature>
<evidence type="ECO:0000256" key="1">
    <source>
        <dbReference type="ARBA" id="ARBA00001974"/>
    </source>
</evidence>
<dbReference type="GO" id="GO:0005886">
    <property type="term" value="C:plasma membrane"/>
    <property type="evidence" value="ECO:0007669"/>
    <property type="project" value="TreeGrafter"/>
</dbReference>
<dbReference type="InterPro" id="IPR037069">
    <property type="entry name" value="AcylCoA_DH/ox_N_sf"/>
</dbReference>
<dbReference type="SUPFAM" id="SSF56645">
    <property type="entry name" value="Acyl-CoA dehydrogenase NM domain-like"/>
    <property type="match status" value="1"/>
</dbReference>
<dbReference type="Pfam" id="PF00441">
    <property type="entry name" value="Acyl-CoA_dh_1"/>
    <property type="match status" value="1"/>
</dbReference>
<dbReference type="InterPro" id="IPR036250">
    <property type="entry name" value="AcylCo_DH-like_C"/>
</dbReference>
<name>A0A6J6DKM6_9ZZZZ</name>
<dbReference type="Gene3D" id="1.20.140.10">
    <property type="entry name" value="Butyryl-CoA Dehydrogenase, subunit A, domain 3"/>
    <property type="match status" value="1"/>
</dbReference>
<dbReference type="GO" id="GO:0016627">
    <property type="term" value="F:oxidoreductase activity, acting on the CH-CH group of donors"/>
    <property type="evidence" value="ECO:0007669"/>
    <property type="project" value="InterPro"/>
</dbReference>
<evidence type="ECO:0000259" key="8">
    <source>
        <dbReference type="Pfam" id="PF02771"/>
    </source>
</evidence>
<evidence type="ECO:0000259" key="6">
    <source>
        <dbReference type="Pfam" id="PF00441"/>
    </source>
</evidence>
<dbReference type="Pfam" id="PF02771">
    <property type="entry name" value="Acyl-CoA_dh_N"/>
    <property type="match status" value="1"/>
</dbReference>
<feature type="domain" description="Acyl-CoA dehydrogenase/oxidase N-terminal" evidence="8">
    <location>
        <begin position="47"/>
        <end position="135"/>
    </location>
</feature>
<accession>A0A6J6DKM6</accession>
<dbReference type="SUPFAM" id="SSF47203">
    <property type="entry name" value="Acyl-CoA dehydrogenase C-terminal domain-like"/>
    <property type="match status" value="1"/>
</dbReference>
<dbReference type="Gene3D" id="1.10.540.10">
    <property type="entry name" value="Acyl-CoA dehydrogenase/oxidase, N-terminal domain"/>
    <property type="match status" value="1"/>
</dbReference>